<evidence type="ECO:0000313" key="1">
    <source>
        <dbReference type="EMBL" id="MET8434185.1"/>
    </source>
</evidence>
<name>A0ABV2U8L5_9ACTN</name>
<organism evidence="1 2">
    <name type="scientific">Streptomyces sp. 900116325</name>
    <dbReference type="NCBI Taxonomy" id="3154295"/>
    <lineage>
        <taxon>Bacteria</taxon>
        <taxon>Bacillati</taxon>
        <taxon>Actinomycetota</taxon>
        <taxon>Actinomycetes</taxon>
        <taxon>Kitasatosporales</taxon>
        <taxon>Streptomycetaceae</taxon>
        <taxon>Streptomyces</taxon>
    </lineage>
</organism>
<dbReference type="Proteomes" id="UP001550044">
    <property type="component" value="Unassembled WGS sequence"/>
</dbReference>
<comment type="caution">
    <text evidence="1">The sequence shown here is derived from an EMBL/GenBank/DDBJ whole genome shotgun (WGS) entry which is preliminary data.</text>
</comment>
<keyword evidence="2" id="KW-1185">Reference proteome</keyword>
<gene>
    <name evidence="1" type="ORF">ABZV61_15550</name>
</gene>
<sequence length="252" mass="27284">MLPIQAYLPTDEEQQQLSQAKKLLVGDCMKGFGFDWVPAPDLPKVGPKTLTDWRYGIHDMNLSRERGYKPAATEMAAYDAALKEGAQDRSSSDKAEIGVLNGTSKDVDGRKVPKGGCIGAANRKINTAAAEARTAIDLGNGAFIKAKQDPAVVKAFAAWSGCMKKSGYDYKEPLDASDNPKFGSEDVTAEEVSTATTDITCRDRTDVARIWFKAEAALQKQAIEQHAEQLQTDRRALDTAVKKASKLVSAAK</sequence>
<dbReference type="EMBL" id="JBEXIP010000010">
    <property type="protein sequence ID" value="MET8434185.1"/>
    <property type="molecule type" value="Genomic_DNA"/>
</dbReference>
<evidence type="ECO:0000313" key="2">
    <source>
        <dbReference type="Proteomes" id="UP001550044"/>
    </source>
</evidence>
<protein>
    <submittedName>
        <fullName evidence="1">Uncharacterized protein</fullName>
    </submittedName>
</protein>
<accession>A0ABV2U8L5</accession>
<reference evidence="1 2" key="1">
    <citation type="submission" date="2024-06" db="EMBL/GenBank/DDBJ databases">
        <title>The Natural Products Discovery Center: Release of the First 8490 Sequenced Strains for Exploring Actinobacteria Biosynthetic Diversity.</title>
        <authorList>
            <person name="Kalkreuter E."/>
            <person name="Kautsar S.A."/>
            <person name="Yang D."/>
            <person name="Bader C.D."/>
            <person name="Teijaro C.N."/>
            <person name="Fluegel L."/>
            <person name="Davis C.M."/>
            <person name="Simpson J.R."/>
            <person name="Lauterbach L."/>
            <person name="Steele A.D."/>
            <person name="Gui C."/>
            <person name="Meng S."/>
            <person name="Li G."/>
            <person name="Viehrig K."/>
            <person name="Ye F."/>
            <person name="Su P."/>
            <person name="Kiefer A.F."/>
            <person name="Nichols A."/>
            <person name="Cepeda A.J."/>
            <person name="Yan W."/>
            <person name="Fan B."/>
            <person name="Jiang Y."/>
            <person name="Adhikari A."/>
            <person name="Zheng C.-J."/>
            <person name="Schuster L."/>
            <person name="Cowan T.M."/>
            <person name="Smanski M.J."/>
            <person name="Chevrette M.G."/>
            <person name="De Carvalho L.P.S."/>
            <person name="Shen B."/>
        </authorList>
    </citation>
    <scope>NUCLEOTIDE SEQUENCE [LARGE SCALE GENOMIC DNA]</scope>
    <source>
        <strain evidence="1 2">NPDC005137</strain>
    </source>
</reference>
<proteinExistence type="predicted"/>
<dbReference type="RefSeq" id="WP_356497331.1">
    <property type="nucleotide sequence ID" value="NZ_JBEXEF010000002.1"/>
</dbReference>